<comment type="caution">
    <text evidence="2">The sequence shown here is derived from an EMBL/GenBank/DDBJ whole genome shotgun (WGS) entry which is preliminary data.</text>
</comment>
<dbReference type="InterPro" id="IPR014710">
    <property type="entry name" value="RmlC-like_jellyroll"/>
</dbReference>
<sequence>MLVAPCTNLNENVDFFIDKLGFRVSRISPADDPNIAVLSGPNGYTVRLEKALTDVPKAAEGAVGILLRIECTADQIPSGLAFSQLVHAPNGLPVVFENINPPRAIFKIADPVQSLVITRSAITADGVQGRAGMLYSDLIPGRLGGAFILSEIEISTGGPVKDYVHYHQIRFQFIYVKKGWVRVVYEDQGEAFVMNAGDCVIQPPGIRHRVLESSQGLQVIEGSAPAVHDTYGDLEMVLPNTSVATAAEKRDLAVYDSPRVWNGQRFHFYRRPQSGEKAASGLRDLGMREASGGEFSLVVLELGKGDKKVLLHENELQFYHVLKGGVVVSEEELTSNDGSGKLVGKIELREGDSCAFPSHRKYNVEVEEDTEVLELTVPFSTNLKKKKKKERTKKKMFITTTYNGVTVGLASLEVGTVPDTIQYAVVTANTTNWLTFGTNITGFDPLQTAGSSSAPLYLQAVTQNTATFAALWRTAAELNDTQETNIIALNTITGSAGAFELRSKDLTEGLGFCDSTGSAEDSQLCLSYSFTEFAEFHLVDGTSTGVTGTTATNISATTTTDSKAGTTASASAITTGKSDAFAISDHYFWFGLFFLITQI</sequence>
<reference evidence="2" key="1">
    <citation type="submission" date="2020-05" db="EMBL/GenBank/DDBJ databases">
        <title>Phylogenomic resolution of chytrid fungi.</title>
        <authorList>
            <person name="Stajich J.E."/>
            <person name="Amses K."/>
            <person name="Simmons R."/>
            <person name="Seto K."/>
            <person name="Myers J."/>
            <person name="Bonds A."/>
            <person name="Quandt C.A."/>
            <person name="Barry K."/>
            <person name="Liu P."/>
            <person name="Grigoriev I."/>
            <person name="Longcore J.E."/>
            <person name="James T.Y."/>
        </authorList>
    </citation>
    <scope>NUCLEOTIDE SEQUENCE</scope>
    <source>
        <strain evidence="2">JEL0513</strain>
    </source>
</reference>
<name>A0AAD5TAD0_9FUNG</name>
<keyword evidence="3" id="KW-1185">Reference proteome</keyword>
<dbReference type="SUPFAM" id="SSF51182">
    <property type="entry name" value="RmlC-like cupins"/>
    <property type="match status" value="2"/>
</dbReference>
<dbReference type="InterPro" id="IPR011051">
    <property type="entry name" value="RmlC_Cupin_sf"/>
</dbReference>
<protein>
    <recommendedName>
        <fullName evidence="1">Cupin type-2 domain-containing protein</fullName>
    </recommendedName>
</protein>
<accession>A0AAD5TAD0</accession>
<evidence type="ECO:0000313" key="3">
    <source>
        <dbReference type="Proteomes" id="UP001211907"/>
    </source>
</evidence>
<dbReference type="EMBL" id="JADGJH010000063">
    <property type="protein sequence ID" value="KAJ3139803.1"/>
    <property type="molecule type" value="Genomic_DNA"/>
</dbReference>
<proteinExistence type="predicted"/>
<dbReference type="AlphaFoldDB" id="A0AAD5TAD0"/>
<feature type="domain" description="Cupin type-2" evidence="1">
    <location>
        <begin position="163"/>
        <end position="210"/>
    </location>
</feature>
<dbReference type="InterPro" id="IPR013096">
    <property type="entry name" value="Cupin_2"/>
</dbReference>
<organism evidence="2 3">
    <name type="scientific">Physocladia obscura</name>
    <dbReference type="NCBI Taxonomy" id="109957"/>
    <lineage>
        <taxon>Eukaryota</taxon>
        <taxon>Fungi</taxon>
        <taxon>Fungi incertae sedis</taxon>
        <taxon>Chytridiomycota</taxon>
        <taxon>Chytridiomycota incertae sedis</taxon>
        <taxon>Chytridiomycetes</taxon>
        <taxon>Chytridiales</taxon>
        <taxon>Chytriomycetaceae</taxon>
        <taxon>Physocladia</taxon>
    </lineage>
</organism>
<gene>
    <name evidence="2" type="ORF">HK100_010980</name>
</gene>
<evidence type="ECO:0000259" key="1">
    <source>
        <dbReference type="Pfam" id="PF07883"/>
    </source>
</evidence>
<dbReference type="Pfam" id="PF07883">
    <property type="entry name" value="Cupin_2"/>
    <property type="match status" value="1"/>
</dbReference>
<dbReference type="Gene3D" id="2.60.120.10">
    <property type="entry name" value="Jelly Rolls"/>
    <property type="match status" value="2"/>
</dbReference>
<evidence type="ECO:0000313" key="2">
    <source>
        <dbReference type="EMBL" id="KAJ3139803.1"/>
    </source>
</evidence>
<dbReference type="Proteomes" id="UP001211907">
    <property type="component" value="Unassembled WGS sequence"/>
</dbReference>